<accession>A0A1F5SF05</accession>
<dbReference type="STRING" id="1797994.A2227_07635"/>
<evidence type="ECO:0000313" key="2">
    <source>
        <dbReference type="EMBL" id="OGF25182.1"/>
    </source>
</evidence>
<organism evidence="2 3">
    <name type="scientific">Candidatus Falkowbacteria bacterium RIFOXYA2_FULL_47_19</name>
    <dbReference type="NCBI Taxonomy" id="1797994"/>
    <lineage>
        <taxon>Bacteria</taxon>
        <taxon>Candidatus Falkowiibacteriota</taxon>
    </lineage>
</organism>
<feature type="transmembrane region" description="Helical" evidence="1">
    <location>
        <begin position="43"/>
        <end position="66"/>
    </location>
</feature>
<evidence type="ECO:0000256" key="1">
    <source>
        <dbReference type="SAM" id="Phobius"/>
    </source>
</evidence>
<dbReference type="AlphaFoldDB" id="A0A1F5SF05"/>
<name>A0A1F5SF05_9BACT</name>
<reference evidence="2 3" key="1">
    <citation type="journal article" date="2016" name="Nat. Commun.">
        <title>Thousands of microbial genomes shed light on interconnected biogeochemical processes in an aquifer system.</title>
        <authorList>
            <person name="Anantharaman K."/>
            <person name="Brown C.T."/>
            <person name="Hug L.A."/>
            <person name="Sharon I."/>
            <person name="Castelle C.J."/>
            <person name="Probst A.J."/>
            <person name="Thomas B.C."/>
            <person name="Singh A."/>
            <person name="Wilkins M.J."/>
            <person name="Karaoz U."/>
            <person name="Brodie E.L."/>
            <person name="Williams K.H."/>
            <person name="Hubbard S.S."/>
            <person name="Banfield J.F."/>
        </authorList>
    </citation>
    <scope>NUCLEOTIDE SEQUENCE [LARGE SCALE GENOMIC DNA]</scope>
</reference>
<dbReference type="EMBL" id="MFGB01000023">
    <property type="protein sequence ID" value="OGF25182.1"/>
    <property type="molecule type" value="Genomic_DNA"/>
</dbReference>
<proteinExistence type="predicted"/>
<evidence type="ECO:0000313" key="3">
    <source>
        <dbReference type="Proteomes" id="UP000178367"/>
    </source>
</evidence>
<comment type="caution">
    <text evidence="2">The sequence shown here is derived from an EMBL/GenBank/DDBJ whole genome shotgun (WGS) entry which is preliminary data.</text>
</comment>
<feature type="transmembrane region" description="Helical" evidence="1">
    <location>
        <begin position="78"/>
        <end position="99"/>
    </location>
</feature>
<dbReference type="Proteomes" id="UP000178367">
    <property type="component" value="Unassembled WGS sequence"/>
</dbReference>
<gene>
    <name evidence="2" type="ORF">A2227_07635</name>
</gene>
<sequence>MVANIQNLSRVFLLLKNYFVVIILLDLLLSFNSFSIMRFFKNFLLVGTANTASFLVFYFFSVFMWHPQFSPFSFINKTFFEIYLITSFLPILFFSGVTYRFLENKLIVKIAIIILYTIAVIFQYVIISSIYNAKYI</sequence>
<keyword evidence="1" id="KW-0812">Transmembrane</keyword>
<protein>
    <submittedName>
        <fullName evidence="2">Uncharacterized protein</fullName>
    </submittedName>
</protein>
<feature type="transmembrane region" description="Helical" evidence="1">
    <location>
        <begin position="106"/>
        <end position="131"/>
    </location>
</feature>
<keyword evidence="1" id="KW-1133">Transmembrane helix</keyword>
<keyword evidence="1" id="KW-0472">Membrane</keyword>
<feature type="transmembrane region" description="Helical" evidence="1">
    <location>
        <begin position="12"/>
        <end position="31"/>
    </location>
</feature>